<organism evidence="2 3">
    <name type="scientific">Rhypophila decipiens</name>
    <dbReference type="NCBI Taxonomy" id="261697"/>
    <lineage>
        <taxon>Eukaryota</taxon>
        <taxon>Fungi</taxon>
        <taxon>Dikarya</taxon>
        <taxon>Ascomycota</taxon>
        <taxon>Pezizomycotina</taxon>
        <taxon>Sordariomycetes</taxon>
        <taxon>Sordariomycetidae</taxon>
        <taxon>Sordariales</taxon>
        <taxon>Naviculisporaceae</taxon>
        <taxon>Rhypophila</taxon>
    </lineage>
</organism>
<sequence length="560" mass="61242">MLIQVLLVFSLAVHAAVAITSINCTETSFRAPAWAVDNVHYSSRVRIGSFRLTNTAISYSSIISCESGRCTPGANGDGDEKVDTRATAALNGGSLVITLNQTWTCNDKRWNDEPVRLNFTANGTAAIPVKCDDNGACAAVERLSLVRASLVSPMAGTPRYLDPVAGKSARNCRSPPLGTWEVSKVKWYDRQRFCLNLAGPSPISCIPNGVGLELELFNRVLNTTTGCYGMMSYQLVPNSEMKPIHCEGNIAGREYYSGTDVILLRTGNDSLSMGTVQVNQTWHCDDDGPDRPSKVTARSASISIPLVCTYQSGIIDIFGQTYPWHETTCNGNSSASQAPESVSAVSLPPYALEEPYHDAFGAYTGMCLLRHLRTTGWATDLMSMMLNFTAGPPKVALVGFFAGGHDLHAGGYYTGDDGNRAPVPLIAGTNYTDGTVWVGCYPNTTVDKPCRFKFDSKTGLFTLRRYTQCNDIDRKHPYLITATASFTVPPMDCSWNNYYPESQKAFMTRCWWQADPRITYTMKIASLGDIVWEPMPATGFSPNLWDGRPASAFPWLEPAK</sequence>
<dbReference type="EMBL" id="MU858212">
    <property type="protein sequence ID" value="KAK4209218.1"/>
    <property type="molecule type" value="Genomic_DNA"/>
</dbReference>
<dbReference type="Proteomes" id="UP001301769">
    <property type="component" value="Unassembled WGS sequence"/>
</dbReference>
<gene>
    <name evidence="2" type="ORF">QBC37DRAFT_378273</name>
</gene>
<comment type="caution">
    <text evidence="2">The sequence shown here is derived from an EMBL/GenBank/DDBJ whole genome shotgun (WGS) entry which is preliminary data.</text>
</comment>
<evidence type="ECO:0000313" key="2">
    <source>
        <dbReference type="EMBL" id="KAK4209218.1"/>
    </source>
</evidence>
<name>A0AAN6XZ12_9PEZI</name>
<feature type="signal peptide" evidence="1">
    <location>
        <begin position="1"/>
        <end position="18"/>
    </location>
</feature>
<protein>
    <submittedName>
        <fullName evidence="2">Uncharacterized protein</fullName>
    </submittedName>
</protein>
<reference evidence="2" key="2">
    <citation type="submission" date="2023-05" db="EMBL/GenBank/DDBJ databases">
        <authorList>
            <consortium name="Lawrence Berkeley National Laboratory"/>
            <person name="Steindorff A."/>
            <person name="Hensen N."/>
            <person name="Bonometti L."/>
            <person name="Westerberg I."/>
            <person name="Brannstrom I.O."/>
            <person name="Guillou S."/>
            <person name="Cros-Aarteil S."/>
            <person name="Calhoun S."/>
            <person name="Haridas S."/>
            <person name="Kuo A."/>
            <person name="Mondo S."/>
            <person name="Pangilinan J."/>
            <person name="Riley R."/>
            <person name="Labutti K."/>
            <person name="Andreopoulos B."/>
            <person name="Lipzen A."/>
            <person name="Chen C."/>
            <person name="Yanf M."/>
            <person name="Daum C."/>
            <person name="Ng V."/>
            <person name="Clum A."/>
            <person name="Ohm R."/>
            <person name="Martin F."/>
            <person name="Silar P."/>
            <person name="Natvig D."/>
            <person name="Lalanne C."/>
            <person name="Gautier V."/>
            <person name="Ament-Velasquez S.L."/>
            <person name="Kruys A."/>
            <person name="Hutchinson M.I."/>
            <person name="Powell A.J."/>
            <person name="Barry K."/>
            <person name="Miller A.N."/>
            <person name="Grigoriev I.V."/>
            <person name="Debuchy R."/>
            <person name="Gladieux P."/>
            <person name="Thoren M.H."/>
            <person name="Johannesson H."/>
        </authorList>
    </citation>
    <scope>NUCLEOTIDE SEQUENCE</scope>
    <source>
        <strain evidence="2">PSN293</strain>
    </source>
</reference>
<accession>A0AAN6XZ12</accession>
<evidence type="ECO:0000256" key="1">
    <source>
        <dbReference type="SAM" id="SignalP"/>
    </source>
</evidence>
<evidence type="ECO:0000313" key="3">
    <source>
        <dbReference type="Proteomes" id="UP001301769"/>
    </source>
</evidence>
<dbReference type="AlphaFoldDB" id="A0AAN6XZ12"/>
<proteinExistence type="predicted"/>
<keyword evidence="3" id="KW-1185">Reference proteome</keyword>
<feature type="chain" id="PRO_5042876964" evidence="1">
    <location>
        <begin position="19"/>
        <end position="560"/>
    </location>
</feature>
<reference evidence="2" key="1">
    <citation type="journal article" date="2023" name="Mol. Phylogenet. Evol.">
        <title>Genome-scale phylogeny and comparative genomics of the fungal order Sordariales.</title>
        <authorList>
            <person name="Hensen N."/>
            <person name="Bonometti L."/>
            <person name="Westerberg I."/>
            <person name="Brannstrom I.O."/>
            <person name="Guillou S."/>
            <person name="Cros-Aarteil S."/>
            <person name="Calhoun S."/>
            <person name="Haridas S."/>
            <person name="Kuo A."/>
            <person name="Mondo S."/>
            <person name="Pangilinan J."/>
            <person name="Riley R."/>
            <person name="LaButti K."/>
            <person name="Andreopoulos B."/>
            <person name="Lipzen A."/>
            <person name="Chen C."/>
            <person name="Yan M."/>
            <person name="Daum C."/>
            <person name="Ng V."/>
            <person name="Clum A."/>
            <person name="Steindorff A."/>
            <person name="Ohm R.A."/>
            <person name="Martin F."/>
            <person name="Silar P."/>
            <person name="Natvig D.O."/>
            <person name="Lalanne C."/>
            <person name="Gautier V."/>
            <person name="Ament-Velasquez S.L."/>
            <person name="Kruys A."/>
            <person name="Hutchinson M.I."/>
            <person name="Powell A.J."/>
            <person name="Barry K."/>
            <person name="Miller A.N."/>
            <person name="Grigoriev I.V."/>
            <person name="Debuchy R."/>
            <person name="Gladieux P."/>
            <person name="Hiltunen Thoren M."/>
            <person name="Johannesson H."/>
        </authorList>
    </citation>
    <scope>NUCLEOTIDE SEQUENCE</scope>
    <source>
        <strain evidence="2">PSN293</strain>
    </source>
</reference>
<keyword evidence="1" id="KW-0732">Signal</keyword>